<evidence type="ECO:0000256" key="3">
    <source>
        <dbReference type="ARBA" id="ARBA00023295"/>
    </source>
</evidence>
<gene>
    <name evidence="7" type="ORF">SAMN05444401_0450</name>
</gene>
<dbReference type="RefSeq" id="WP_073012693.1">
    <property type="nucleotide sequence ID" value="NZ_FQZO01000014.1"/>
</dbReference>
<dbReference type="GO" id="GO:0005975">
    <property type="term" value="P:carbohydrate metabolic process"/>
    <property type="evidence" value="ECO:0007669"/>
    <property type="project" value="InterPro"/>
</dbReference>
<proteinExistence type="inferred from homology"/>
<evidence type="ECO:0000313" key="8">
    <source>
        <dbReference type="Proteomes" id="UP000184080"/>
    </source>
</evidence>
<evidence type="ECO:0000256" key="1">
    <source>
        <dbReference type="ARBA" id="ARBA00006285"/>
    </source>
</evidence>
<dbReference type="InterPro" id="IPR029018">
    <property type="entry name" value="Hex-like_dom2"/>
</dbReference>
<feature type="domain" description="Glycoside hydrolase family 20 catalytic" evidence="5">
    <location>
        <begin position="297"/>
        <end position="437"/>
    </location>
</feature>
<dbReference type="SUPFAM" id="SSF55545">
    <property type="entry name" value="beta-N-acetylhexosaminidase-like domain"/>
    <property type="match status" value="1"/>
</dbReference>
<dbReference type="GO" id="GO:0004563">
    <property type="term" value="F:beta-N-acetylhexosaminidase activity"/>
    <property type="evidence" value="ECO:0007669"/>
    <property type="project" value="InterPro"/>
</dbReference>
<keyword evidence="3" id="KW-0326">Glycosidase</keyword>
<name>A0A1M6P7T6_9CLOT</name>
<sequence length="458" mass="53182">MNSVNNSLNNAMPKVIPALNSWISKEGTFTLGEKSRILVDASYYQELSITADIFREDIEKISGNKLETASSNNPKPGDLYLTLRCKDEDLGHEGYILEVSEFITLKANTAKGVFYSTRTLLQMLLEEPSHKNLPRGTAKDFPKYRFRGFMIDVARKFFPLSFLKDYVRLLSYYKMNYFQIHFNDTNDEKDAHFRIKCDSYPELTAKEHYTKEEIRELQDYAKLYNIAIIPEIDAPGHARCYTMIKPELALKNSLMDLDINNPETYEFMDKIYDEFAPLFDESFFYIGADEYSGDMGENFNKYINRYNEKIKSHGKKTVVWTGFKTELKEQPNKDIIIDAWTGDEDPNLFIERGYDIINSSGGYTHIVPGGHYPDLKYLYESWQPNMWYKHNCPENSPNFLGAKLHNWNDNKAKGASIEEIDKLIKPALHIFAEKLWGSKTCESYEEFKEIAQNTLLDL</sequence>
<dbReference type="PANTHER" id="PTHR43678">
    <property type="entry name" value="PUTATIVE (AFU_ORTHOLOGUE AFUA_2G00640)-RELATED"/>
    <property type="match status" value="1"/>
</dbReference>
<dbReference type="InterPro" id="IPR052764">
    <property type="entry name" value="GH20_Enzymes"/>
</dbReference>
<dbReference type="Proteomes" id="UP000184080">
    <property type="component" value="Unassembled WGS sequence"/>
</dbReference>
<keyword evidence="2 7" id="KW-0378">Hydrolase</keyword>
<dbReference type="InterPro" id="IPR025705">
    <property type="entry name" value="Beta_hexosaminidase_sua/sub"/>
</dbReference>
<dbReference type="Gene3D" id="3.20.20.80">
    <property type="entry name" value="Glycosidases"/>
    <property type="match status" value="1"/>
</dbReference>
<dbReference type="InterPro" id="IPR017853">
    <property type="entry name" value="GH"/>
</dbReference>
<protein>
    <submittedName>
        <fullName evidence="7">Glycosyl hydrolase family 20, domain 2</fullName>
    </submittedName>
</protein>
<evidence type="ECO:0000256" key="2">
    <source>
        <dbReference type="ARBA" id="ARBA00022801"/>
    </source>
</evidence>
<organism evidence="7 8">
    <name type="scientific">Clostridium amylolyticum</name>
    <dbReference type="NCBI Taxonomy" id="1121298"/>
    <lineage>
        <taxon>Bacteria</taxon>
        <taxon>Bacillati</taxon>
        <taxon>Bacillota</taxon>
        <taxon>Clostridia</taxon>
        <taxon>Eubacteriales</taxon>
        <taxon>Clostridiaceae</taxon>
        <taxon>Clostridium</taxon>
    </lineage>
</organism>
<dbReference type="Gene3D" id="3.30.379.10">
    <property type="entry name" value="Chitobiase/beta-hexosaminidase domain 2-like"/>
    <property type="match status" value="1"/>
</dbReference>
<dbReference type="PANTHER" id="PTHR43678:SF1">
    <property type="entry name" value="BETA-N-ACETYLHEXOSAMINIDASE"/>
    <property type="match status" value="1"/>
</dbReference>
<dbReference type="STRING" id="1121298.SAMN05444401_0450"/>
<dbReference type="SUPFAM" id="SSF51445">
    <property type="entry name" value="(Trans)glycosidases"/>
    <property type="match status" value="1"/>
</dbReference>
<dbReference type="Pfam" id="PF00728">
    <property type="entry name" value="Glyco_hydro_20"/>
    <property type="match status" value="2"/>
</dbReference>
<keyword evidence="8" id="KW-1185">Reference proteome</keyword>
<accession>A0A1M6P7T6</accession>
<feature type="domain" description="Beta-hexosaminidase bacterial type N-terminal" evidence="6">
    <location>
        <begin position="13"/>
        <end position="140"/>
    </location>
</feature>
<dbReference type="OrthoDB" id="1098018at2"/>
<dbReference type="PRINTS" id="PR00738">
    <property type="entry name" value="GLHYDRLASE20"/>
</dbReference>
<reference evidence="7 8" key="1">
    <citation type="submission" date="2016-11" db="EMBL/GenBank/DDBJ databases">
        <authorList>
            <person name="Jaros S."/>
            <person name="Januszkiewicz K."/>
            <person name="Wedrychowicz H."/>
        </authorList>
    </citation>
    <scope>NUCLEOTIDE SEQUENCE [LARGE SCALE GENOMIC DNA]</scope>
    <source>
        <strain evidence="7 8">DSM 21864</strain>
    </source>
</reference>
<dbReference type="InterPro" id="IPR015882">
    <property type="entry name" value="HEX_bac_N"/>
</dbReference>
<feature type="active site" description="Proton donor" evidence="4">
    <location>
        <position position="290"/>
    </location>
</feature>
<dbReference type="AlphaFoldDB" id="A0A1M6P7T6"/>
<dbReference type="CDD" id="cd06564">
    <property type="entry name" value="GH20_DspB_LnbB-like"/>
    <property type="match status" value="1"/>
</dbReference>
<dbReference type="InterPro" id="IPR015883">
    <property type="entry name" value="Glyco_hydro_20_cat"/>
</dbReference>
<feature type="domain" description="Glycoside hydrolase family 20 catalytic" evidence="5">
    <location>
        <begin position="144"/>
        <end position="292"/>
    </location>
</feature>
<dbReference type="EMBL" id="FQZO01000014">
    <property type="protein sequence ID" value="SHK03996.1"/>
    <property type="molecule type" value="Genomic_DNA"/>
</dbReference>
<evidence type="ECO:0000259" key="5">
    <source>
        <dbReference type="Pfam" id="PF00728"/>
    </source>
</evidence>
<evidence type="ECO:0000256" key="4">
    <source>
        <dbReference type="PIRSR" id="PIRSR625705-1"/>
    </source>
</evidence>
<evidence type="ECO:0000259" key="6">
    <source>
        <dbReference type="Pfam" id="PF02838"/>
    </source>
</evidence>
<evidence type="ECO:0000313" key="7">
    <source>
        <dbReference type="EMBL" id="SHK03996.1"/>
    </source>
</evidence>
<comment type="similarity">
    <text evidence="1">Belongs to the glycosyl hydrolase 20 family.</text>
</comment>
<dbReference type="Pfam" id="PF02838">
    <property type="entry name" value="Glyco_hydro_20b"/>
    <property type="match status" value="1"/>
</dbReference>